<evidence type="ECO:0000313" key="2">
    <source>
        <dbReference type="EMBL" id="SNS99298.1"/>
    </source>
</evidence>
<dbReference type="InterPro" id="IPR001539">
    <property type="entry name" value="Peptidase_U32"/>
</dbReference>
<dbReference type="InterPro" id="IPR020988">
    <property type="entry name" value="Pept_U32_collagenase"/>
</dbReference>
<keyword evidence="2" id="KW-0378">Hydrolase</keyword>
<dbReference type="InterPro" id="IPR051454">
    <property type="entry name" value="RNA/ubiquinone_mod_enzymes"/>
</dbReference>
<dbReference type="PROSITE" id="PS01276">
    <property type="entry name" value="PEPTIDASE_U32"/>
    <property type="match status" value="1"/>
</dbReference>
<keyword evidence="2" id="KW-0645">Protease</keyword>
<dbReference type="AlphaFoldDB" id="A0A239J1G0"/>
<dbReference type="OrthoDB" id="9807498at2"/>
<gene>
    <name evidence="2" type="ORF">SAMN05446037_103213</name>
</gene>
<dbReference type="Pfam" id="PF12392">
    <property type="entry name" value="DUF3656"/>
    <property type="match status" value="1"/>
</dbReference>
<reference evidence="2 3" key="1">
    <citation type="submission" date="2017-06" db="EMBL/GenBank/DDBJ databases">
        <authorList>
            <person name="Kim H.J."/>
            <person name="Triplett B.A."/>
        </authorList>
    </citation>
    <scope>NUCLEOTIDE SEQUENCE [LARGE SCALE GENOMIC DNA]</scope>
    <source>
        <strain evidence="2 3">SCA</strain>
    </source>
</reference>
<dbReference type="Proteomes" id="UP000198304">
    <property type="component" value="Unassembled WGS sequence"/>
</dbReference>
<dbReference type="PANTHER" id="PTHR30217:SF10">
    <property type="entry name" value="23S RRNA 5-HYDROXYCYTIDINE C2501 SYNTHASE"/>
    <property type="match status" value="1"/>
</dbReference>
<keyword evidence="3" id="KW-1185">Reference proteome</keyword>
<organism evidence="2 3">
    <name type="scientific">Anaerovirgula multivorans</name>
    <dbReference type="NCBI Taxonomy" id="312168"/>
    <lineage>
        <taxon>Bacteria</taxon>
        <taxon>Bacillati</taxon>
        <taxon>Bacillota</taxon>
        <taxon>Clostridia</taxon>
        <taxon>Peptostreptococcales</taxon>
        <taxon>Natronincolaceae</taxon>
        <taxon>Anaerovirgula</taxon>
    </lineage>
</organism>
<feature type="domain" description="Peptidase U32 collagenase" evidence="1">
    <location>
        <begin position="393"/>
        <end position="513"/>
    </location>
</feature>
<protein>
    <submittedName>
        <fullName evidence="2">Putative protease</fullName>
    </submittedName>
</protein>
<dbReference type="EMBL" id="FZOJ01000032">
    <property type="protein sequence ID" value="SNS99298.1"/>
    <property type="molecule type" value="Genomic_DNA"/>
</dbReference>
<evidence type="ECO:0000259" key="1">
    <source>
        <dbReference type="Pfam" id="PF12392"/>
    </source>
</evidence>
<name>A0A239J1G0_9FIRM</name>
<proteinExistence type="predicted"/>
<dbReference type="GO" id="GO:0008233">
    <property type="term" value="F:peptidase activity"/>
    <property type="evidence" value="ECO:0007669"/>
    <property type="project" value="UniProtKB-KW"/>
</dbReference>
<evidence type="ECO:0000313" key="3">
    <source>
        <dbReference type="Proteomes" id="UP000198304"/>
    </source>
</evidence>
<dbReference type="GO" id="GO:0006508">
    <property type="term" value="P:proteolysis"/>
    <property type="evidence" value="ECO:0007669"/>
    <property type="project" value="UniProtKB-KW"/>
</dbReference>
<sequence>MFMKEIELLAPAGSYEALVAAIQNGADAIYLGGMVFGARAYATNFDLETLEKAVDYAHVRGVKVYVTINTLVKDREIVELVDYVTKLYNMGIDAVIVQDLGVMKLINELFSGLEIHCSTQMALHNSQGIMMLKKAGAKRVVLARELSIKDIREITRNTGIEIEVFVHGALCYCYSGLCLMSSLIGGRSGNRGRCAQPCRRTYEILPLKDDKTSKIQKAYYMSTRDLKTIENIGKIIESGVTSLKIEGRMKKPQYVASIVRSYRKSIDNYMLNKTQLNQEATVKEITQIFNRKFTKGYLLNSSPEEMLNVEKPNNRGIFLGRVENYDGKGKKFKIKILEDIRQGDGIEIWSNKSENPGGIINKMYKENKLIHEAKKGDIIEIQLFGTINKGDEVYKTLDLQLMRDLEKTYSHDIENRKVKIYGEVNVERGMPLKLHVWDMEGNTVHKETETIVEEAEKVPLTAKKLTENLRKLGNTPFQLEDMKVELQSNVALPISIINQVRREAIEELVKLRINKSKRMIKPIEQSKIFENQRTLHTKKRHTTLPKLSAKVDGIQQLKNILEFPIDRIYYGNILDLQEAVKICKEKGVEVYYRSPSILKDKDQEKLRTILHHCSLDGILAGELGIIDYGKNIVDLPVIADTTLNVMNSKTISFLQEKGIDGITISTELDLKNIKTLEISDGIETEAIIYGKLPVMITETCPLASINKCHHQCNSCSQNPFQYLWGLKDEKKAVFPFTKDNWGRTIIVNNHPLYIIDKMDDLKELYITSFRLDFTDEEPPGIRRIMADCWNNMKYYYDENTNNHKPYENKIDRFTRGHYYRGVE</sequence>
<dbReference type="Pfam" id="PF01136">
    <property type="entry name" value="Peptidase_U32"/>
    <property type="match status" value="2"/>
</dbReference>
<dbReference type="PANTHER" id="PTHR30217">
    <property type="entry name" value="PEPTIDASE U32 FAMILY"/>
    <property type="match status" value="1"/>
</dbReference>
<accession>A0A239J1G0</accession>